<evidence type="ECO:0000313" key="1">
    <source>
        <dbReference type="EMBL" id="EFA76879.1"/>
    </source>
</evidence>
<reference evidence="1 2" key="1">
    <citation type="journal article" date="2011" name="Genome Res.">
        <title>Phylogeny-wide analysis of social amoeba genomes highlights ancient origins for complex intercellular communication.</title>
        <authorList>
            <person name="Heidel A.J."/>
            <person name="Lawal H.M."/>
            <person name="Felder M."/>
            <person name="Schilde C."/>
            <person name="Helps N.R."/>
            <person name="Tunggal B."/>
            <person name="Rivero F."/>
            <person name="John U."/>
            <person name="Schleicher M."/>
            <person name="Eichinger L."/>
            <person name="Platzer M."/>
            <person name="Noegel A.A."/>
            <person name="Schaap P."/>
            <person name="Gloeckner G."/>
        </authorList>
    </citation>
    <scope>NUCLEOTIDE SEQUENCE [LARGE SCALE GENOMIC DNA]</scope>
    <source>
        <strain evidence="2">ATCC 26659 / Pp 5 / PN500</strain>
    </source>
</reference>
<dbReference type="FunCoup" id="D3BNW0">
    <property type="interactions" value="421"/>
</dbReference>
<gene>
    <name evidence="1" type="ORF">PPL_09631</name>
</gene>
<organism evidence="1 2">
    <name type="scientific">Heterostelium pallidum (strain ATCC 26659 / Pp 5 / PN500)</name>
    <name type="common">Cellular slime mold</name>
    <name type="synonym">Polysphondylium pallidum</name>
    <dbReference type="NCBI Taxonomy" id="670386"/>
    <lineage>
        <taxon>Eukaryota</taxon>
        <taxon>Amoebozoa</taxon>
        <taxon>Evosea</taxon>
        <taxon>Eumycetozoa</taxon>
        <taxon>Dictyostelia</taxon>
        <taxon>Acytosteliales</taxon>
        <taxon>Acytosteliaceae</taxon>
        <taxon>Heterostelium</taxon>
    </lineage>
</organism>
<accession>D3BNW0</accession>
<evidence type="ECO:0000313" key="2">
    <source>
        <dbReference type="Proteomes" id="UP000001396"/>
    </source>
</evidence>
<sequence>MKIARPLSNLFKKSPKKEMDKSPLNELAETRFQVTQLLGEDEFTKGKWSQPRILGVCEEGIKVISMNEADLLQEIAWSTIHQFNLKESWTEWEIVLKDRRRLYFKCDNAFELHMATDHILDGLIRNNRSQGYNSEF</sequence>
<proteinExistence type="predicted"/>
<dbReference type="EMBL" id="ADBJ01000044">
    <property type="protein sequence ID" value="EFA76879.1"/>
    <property type="molecule type" value="Genomic_DNA"/>
</dbReference>
<dbReference type="Gene3D" id="2.30.29.30">
    <property type="entry name" value="Pleckstrin-homology domain (PH domain)/Phosphotyrosine-binding domain (PTB)"/>
    <property type="match status" value="1"/>
</dbReference>
<dbReference type="AlphaFoldDB" id="D3BNW0"/>
<dbReference type="InterPro" id="IPR011993">
    <property type="entry name" value="PH-like_dom_sf"/>
</dbReference>
<dbReference type="Proteomes" id="UP000001396">
    <property type="component" value="Unassembled WGS sequence"/>
</dbReference>
<name>D3BNW0_HETP5</name>
<dbReference type="RefSeq" id="XP_020429011.1">
    <property type="nucleotide sequence ID" value="XM_020580424.1"/>
</dbReference>
<dbReference type="OMA" id="NWTEWEI"/>
<comment type="caution">
    <text evidence="1">The sequence shown here is derived from an EMBL/GenBank/DDBJ whole genome shotgun (WGS) entry which is preliminary data.</text>
</comment>
<keyword evidence="2" id="KW-1185">Reference proteome</keyword>
<protein>
    <submittedName>
        <fullName evidence="1">Uncharacterized protein</fullName>
    </submittedName>
</protein>
<dbReference type="InParanoid" id="D3BNW0"/>
<dbReference type="GeneID" id="31365106"/>